<dbReference type="SUPFAM" id="SSF51735">
    <property type="entry name" value="NAD(P)-binding Rossmann-fold domains"/>
    <property type="match status" value="1"/>
</dbReference>
<dbReference type="eggNOG" id="KOG1611">
    <property type="taxonomic scope" value="Eukaryota"/>
</dbReference>
<dbReference type="PANTHER" id="PTHR45458:SF1">
    <property type="entry name" value="SHORT CHAIN DEHYDROGENASE"/>
    <property type="match status" value="1"/>
</dbReference>
<organism evidence="2 3">
    <name type="scientific">Ostreococcus lucimarinus (strain CCE9901)</name>
    <dbReference type="NCBI Taxonomy" id="436017"/>
    <lineage>
        <taxon>Eukaryota</taxon>
        <taxon>Viridiplantae</taxon>
        <taxon>Chlorophyta</taxon>
        <taxon>Mamiellophyceae</taxon>
        <taxon>Mamiellales</taxon>
        <taxon>Bathycoccaceae</taxon>
        <taxon>Ostreococcus</taxon>
    </lineage>
</organism>
<keyword evidence="3" id="KW-1185">Reference proteome</keyword>
<dbReference type="EMBL" id="CP000587">
    <property type="protein sequence ID" value="ABO96891.1"/>
    <property type="molecule type" value="Genomic_DNA"/>
</dbReference>
<dbReference type="GeneID" id="5002617"/>
<accession>A4RZN1</accession>
<dbReference type="PRINTS" id="PR00080">
    <property type="entry name" value="SDRFAMILY"/>
</dbReference>
<dbReference type="InterPro" id="IPR052184">
    <property type="entry name" value="SDR_enzymes"/>
</dbReference>
<name>A4RZN1_OSTLU</name>
<dbReference type="GO" id="GO:0016616">
    <property type="term" value="F:oxidoreductase activity, acting on the CH-OH group of donors, NAD or NADP as acceptor"/>
    <property type="evidence" value="ECO:0007669"/>
    <property type="project" value="TreeGrafter"/>
</dbReference>
<proteinExistence type="inferred from homology"/>
<gene>
    <name evidence="2" type="ORF">OSTLU_35363</name>
</gene>
<dbReference type="OrthoDB" id="5296at2759"/>
<comment type="similarity">
    <text evidence="1">Belongs to the short-chain dehydrogenases/reductases (SDR) family.</text>
</comment>
<dbReference type="AlphaFoldDB" id="A4RZN1"/>
<dbReference type="Gramene" id="ABO96891">
    <property type="protein sequence ID" value="ABO96891"/>
    <property type="gene ID" value="OSTLU_35363"/>
</dbReference>
<reference evidence="2 3" key="1">
    <citation type="journal article" date="2007" name="Proc. Natl. Acad. Sci. U.S.A.">
        <title>The tiny eukaryote Ostreococcus provides genomic insights into the paradox of plankton speciation.</title>
        <authorList>
            <person name="Palenik B."/>
            <person name="Grimwood J."/>
            <person name="Aerts A."/>
            <person name="Rouze P."/>
            <person name="Salamov A."/>
            <person name="Putnam N."/>
            <person name="Dupont C."/>
            <person name="Jorgensen R."/>
            <person name="Derelle E."/>
            <person name="Rombauts S."/>
            <person name="Zhou K."/>
            <person name="Otillar R."/>
            <person name="Merchant S.S."/>
            <person name="Podell S."/>
            <person name="Gaasterland T."/>
            <person name="Napoli C."/>
            <person name="Gendler K."/>
            <person name="Manuell A."/>
            <person name="Tai V."/>
            <person name="Vallon O."/>
            <person name="Piganeau G."/>
            <person name="Jancek S."/>
            <person name="Heijde M."/>
            <person name="Jabbari K."/>
            <person name="Bowler C."/>
            <person name="Lohr M."/>
            <person name="Robbens S."/>
            <person name="Werner G."/>
            <person name="Dubchak I."/>
            <person name="Pazour G.J."/>
            <person name="Ren Q."/>
            <person name="Paulsen I."/>
            <person name="Delwiche C."/>
            <person name="Schmutz J."/>
            <person name="Rokhsar D."/>
            <person name="Van de Peer Y."/>
            <person name="Moreau H."/>
            <person name="Grigoriev I.V."/>
        </authorList>
    </citation>
    <scope>NUCLEOTIDE SEQUENCE [LARGE SCALE GENOMIC DNA]</scope>
    <source>
        <strain evidence="2 3">CCE9901</strain>
    </source>
</reference>
<dbReference type="Gene3D" id="3.40.50.720">
    <property type="entry name" value="NAD(P)-binding Rossmann-like Domain"/>
    <property type="match status" value="1"/>
</dbReference>
<dbReference type="CDD" id="cd05325">
    <property type="entry name" value="carb_red_sniffer_like_SDR_c"/>
    <property type="match status" value="1"/>
</dbReference>
<dbReference type="PANTHER" id="PTHR45458">
    <property type="entry name" value="SHORT-CHAIN DEHYDROGENASE/REDUCTASE SDR"/>
    <property type="match status" value="1"/>
</dbReference>
<dbReference type="InterPro" id="IPR002347">
    <property type="entry name" value="SDR_fam"/>
</dbReference>
<dbReference type="InterPro" id="IPR036291">
    <property type="entry name" value="NAD(P)-bd_dom_sf"/>
</dbReference>
<protein>
    <submittedName>
        <fullName evidence="2">Uncharacterized protein</fullName>
    </submittedName>
</protein>
<dbReference type="Pfam" id="PF00106">
    <property type="entry name" value="adh_short"/>
    <property type="match status" value="1"/>
</dbReference>
<dbReference type="HOGENOM" id="CLU_010194_9_1_1"/>
<dbReference type="Proteomes" id="UP000001568">
    <property type="component" value="Chromosome 7"/>
</dbReference>
<dbReference type="PRINTS" id="PR00081">
    <property type="entry name" value="GDHRDH"/>
</dbReference>
<dbReference type="OMA" id="GIGLEYC"/>
<dbReference type="KEGG" id="olu:OSTLU_35363"/>
<evidence type="ECO:0000256" key="1">
    <source>
        <dbReference type="RuleBase" id="RU000363"/>
    </source>
</evidence>
<evidence type="ECO:0000313" key="2">
    <source>
        <dbReference type="EMBL" id="ABO96891.1"/>
    </source>
</evidence>
<sequence>MSSSTSYVPRGPIERARVAVTGANRGIGLELCKALLARENVVEAGCRRASDALRALERSSDGRLIVSEGVDVGDDAAIDAWARAMTTRGRRLDVVVNNAGVVGTNGYDAWDLETTTAEEMMYVFKINCVGPTLVVRALLRHGLIGADANAPSLVGNVTSKVGSVEDNGSGRGYSYRASKSALNIVTKSMSIDLASRGVHFALLHPGWVKTDMTESRGLIDAEESARGLIRVLQGEFGDCERFWFDYKGDKIPW</sequence>
<dbReference type="RefSeq" id="XP_001418598.1">
    <property type="nucleotide sequence ID" value="XM_001418561.1"/>
</dbReference>
<evidence type="ECO:0000313" key="3">
    <source>
        <dbReference type="Proteomes" id="UP000001568"/>
    </source>
</evidence>